<evidence type="ECO:0000259" key="10">
    <source>
        <dbReference type="PROSITE" id="PS50287"/>
    </source>
</evidence>
<dbReference type="Pfam" id="PF00047">
    <property type="entry name" value="ig"/>
    <property type="match status" value="1"/>
</dbReference>
<reference evidence="12" key="1">
    <citation type="submission" date="2025-08" db="UniProtKB">
        <authorList>
            <consortium name="Ensembl"/>
        </authorList>
    </citation>
    <scope>IDENTIFICATION</scope>
</reference>
<dbReference type="GO" id="GO:0004888">
    <property type="term" value="F:transmembrane signaling receptor activity"/>
    <property type="evidence" value="ECO:0007669"/>
    <property type="project" value="TreeGrafter"/>
</dbReference>
<comment type="caution">
    <text evidence="9">Lacks conserved residue(s) required for the propagation of feature annotation.</text>
</comment>
<dbReference type="InterPro" id="IPR036772">
    <property type="entry name" value="SRCR-like_dom_sf"/>
</dbReference>
<dbReference type="InterPro" id="IPR050488">
    <property type="entry name" value="Ig_Fc_receptor"/>
</dbReference>
<dbReference type="SUPFAM" id="SSF56487">
    <property type="entry name" value="SRCR-like"/>
    <property type="match status" value="1"/>
</dbReference>
<accession>A0A8C5Z9G6</accession>
<dbReference type="InterPro" id="IPR001190">
    <property type="entry name" value="SRCR"/>
</dbReference>
<evidence type="ECO:0000256" key="3">
    <source>
        <dbReference type="ARBA" id="ARBA00022729"/>
    </source>
</evidence>
<dbReference type="FunFam" id="3.10.250.10:FF:000010">
    <property type="entry name" value="T-cell differentiation antigen CD6"/>
    <property type="match status" value="1"/>
</dbReference>
<dbReference type="SMART" id="SM00202">
    <property type="entry name" value="SR"/>
    <property type="match status" value="1"/>
</dbReference>
<evidence type="ECO:0000256" key="6">
    <source>
        <dbReference type="ARBA" id="ARBA00023157"/>
    </source>
</evidence>
<dbReference type="GO" id="GO:0006955">
    <property type="term" value="P:immune response"/>
    <property type="evidence" value="ECO:0007669"/>
    <property type="project" value="TreeGrafter"/>
</dbReference>
<dbReference type="GeneTree" id="ENSGT01050000244808"/>
<reference evidence="12" key="2">
    <citation type="submission" date="2025-09" db="UniProtKB">
        <authorList>
            <consortium name="Ensembl"/>
        </authorList>
    </citation>
    <scope>IDENTIFICATION</scope>
</reference>
<dbReference type="PRINTS" id="PR00258">
    <property type="entry name" value="SPERACTRCPTR"/>
</dbReference>
<evidence type="ECO:0000256" key="4">
    <source>
        <dbReference type="ARBA" id="ARBA00022737"/>
    </source>
</evidence>
<dbReference type="Gene3D" id="2.60.40.10">
    <property type="entry name" value="Immunoglobulins"/>
    <property type="match status" value="4"/>
</dbReference>
<dbReference type="Ensembl" id="ENSMMMT00000012466.1">
    <property type="protein sequence ID" value="ENSMMMP00000010924.1"/>
    <property type="gene ID" value="ENSMMMG00000009731.1"/>
</dbReference>
<evidence type="ECO:0000259" key="11">
    <source>
        <dbReference type="PROSITE" id="PS50835"/>
    </source>
</evidence>
<evidence type="ECO:0000313" key="13">
    <source>
        <dbReference type="Proteomes" id="UP000694407"/>
    </source>
</evidence>
<dbReference type="PROSITE" id="PS50287">
    <property type="entry name" value="SRCR_2"/>
    <property type="match status" value="1"/>
</dbReference>
<organism evidence="12 13">
    <name type="scientific">Marmota marmota marmota</name>
    <name type="common">Alpine marmot</name>
    <dbReference type="NCBI Taxonomy" id="9994"/>
    <lineage>
        <taxon>Eukaryota</taxon>
        <taxon>Metazoa</taxon>
        <taxon>Chordata</taxon>
        <taxon>Craniata</taxon>
        <taxon>Vertebrata</taxon>
        <taxon>Euteleostomi</taxon>
        <taxon>Mammalia</taxon>
        <taxon>Eutheria</taxon>
        <taxon>Euarchontoglires</taxon>
        <taxon>Glires</taxon>
        <taxon>Rodentia</taxon>
        <taxon>Sciuromorpha</taxon>
        <taxon>Sciuridae</taxon>
        <taxon>Xerinae</taxon>
        <taxon>Marmotini</taxon>
        <taxon>Marmota</taxon>
    </lineage>
</organism>
<keyword evidence="5" id="KW-0472">Membrane</keyword>
<keyword evidence="6 9" id="KW-1015">Disulfide bond</keyword>
<feature type="domain" description="SRCR" evidence="10">
    <location>
        <begin position="369"/>
        <end position="470"/>
    </location>
</feature>
<dbReference type="SMART" id="SM00408">
    <property type="entry name" value="IGc2"/>
    <property type="match status" value="3"/>
</dbReference>
<dbReference type="SMART" id="SM00409">
    <property type="entry name" value="IG"/>
    <property type="match status" value="4"/>
</dbReference>
<name>A0A8C5Z9G6_MARMA</name>
<protein>
    <submittedName>
        <fullName evidence="12">Fc receptor-like protein 2</fullName>
    </submittedName>
</protein>
<dbReference type="InterPro" id="IPR013783">
    <property type="entry name" value="Ig-like_fold"/>
</dbReference>
<evidence type="ECO:0000256" key="7">
    <source>
        <dbReference type="ARBA" id="ARBA00023180"/>
    </source>
</evidence>
<keyword evidence="3" id="KW-0732">Signal</keyword>
<dbReference type="FunFam" id="2.60.40.10:FF:000357">
    <property type="entry name" value="Fc receptor like 1"/>
    <property type="match status" value="1"/>
</dbReference>
<keyword evidence="13" id="KW-1185">Reference proteome</keyword>
<dbReference type="InterPro" id="IPR007110">
    <property type="entry name" value="Ig-like_dom"/>
</dbReference>
<dbReference type="PROSITE" id="PS50835">
    <property type="entry name" value="IG_LIKE"/>
    <property type="match status" value="3"/>
</dbReference>
<dbReference type="InterPro" id="IPR003599">
    <property type="entry name" value="Ig_sub"/>
</dbReference>
<feature type="domain" description="Ig-like" evidence="11">
    <location>
        <begin position="168"/>
        <end position="268"/>
    </location>
</feature>
<evidence type="ECO:0000256" key="5">
    <source>
        <dbReference type="ARBA" id="ARBA00023136"/>
    </source>
</evidence>
<proteinExistence type="predicted"/>
<keyword evidence="2" id="KW-1003">Cell membrane</keyword>
<dbReference type="Gene3D" id="3.10.250.10">
    <property type="entry name" value="SRCR-like domain"/>
    <property type="match status" value="1"/>
</dbReference>
<evidence type="ECO:0000256" key="8">
    <source>
        <dbReference type="ARBA" id="ARBA00023319"/>
    </source>
</evidence>
<keyword evidence="7" id="KW-0325">Glycoprotein</keyword>
<dbReference type="Proteomes" id="UP000694407">
    <property type="component" value="Unplaced"/>
</dbReference>
<dbReference type="GO" id="GO:0007166">
    <property type="term" value="P:cell surface receptor signaling pathway"/>
    <property type="evidence" value="ECO:0007669"/>
    <property type="project" value="TreeGrafter"/>
</dbReference>
<feature type="domain" description="Ig-like" evidence="11">
    <location>
        <begin position="86"/>
        <end position="163"/>
    </location>
</feature>
<dbReference type="GO" id="GO:0009897">
    <property type="term" value="C:external side of plasma membrane"/>
    <property type="evidence" value="ECO:0007669"/>
    <property type="project" value="TreeGrafter"/>
</dbReference>
<sequence>MAPVGTCSWLSISIPYNVYEGDQVVIRCSGETNDKINRLTHTISNARRSDSGSYFCKAERTLFPPIGVTEETRTTWLIVRELFPTPELRARPLRPTEGCSMMLSCNTQLPSAKSSTQLRYSFIRDGHTLRSGWTSARVKIPATQKKDSGHYWCEARTASRRVSKQSRPSYIEVQRVPVSQVSMKTQPPGVQAVEGEMLVLVCSVAEGTGVTTFSWHREDTLESLGRKMQCSQRAELEIPVVRGSRGGGFYCTADDSYGPVQSQVVNVTVRVPVSHPILTFGAPGTRAFMGPVMELHCEDGRASPPILYWFYYEDVTLGNSSAPFGGGASFNFSLTANHSGSYFCKADNGLGARHSKLMKLSVTDASPKVRLMNGPHRCEGRVEMKKEGHWGTVCDDGWDMKEVAVVCRELGCGAGKRTPAGVLYQPGAEEAQPVHLQEAQCNGTERTLAECNQTNTFNCGHDEDAGAACEGG</sequence>
<keyword evidence="4" id="KW-0677">Repeat</keyword>
<dbReference type="Pfam" id="PF00530">
    <property type="entry name" value="SRCR"/>
    <property type="match status" value="1"/>
</dbReference>
<dbReference type="InterPro" id="IPR036179">
    <property type="entry name" value="Ig-like_dom_sf"/>
</dbReference>
<dbReference type="PANTHER" id="PTHR11481">
    <property type="entry name" value="IMMUNOGLOBULIN FC RECEPTOR"/>
    <property type="match status" value="1"/>
</dbReference>
<dbReference type="PANTHER" id="PTHR11481:SF69">
    <property type="entry name" value="FC RECEPTOR-LIKE S, SCAVENGER RECEPTOR"/>
    <property type="match status" value="1"/>
</dbReference>
<keyword evidence="8" id="KW-0393">Immunoglobulin domain</keyword>
<dbReference type="PROSITE" id="PS00420">
    <property type="entry name" value="SRCR_1"/>
    <property type="match status" value="1"/>
</dbReference>
<dbReference type="AlphaFoldDB" id="A0A8C5Z9G6"/>
<feature type="domain" description="Ig-like" evidence="11">
    <location>
        <begin position="276"/>
        <end position="363"/>
    </location>
</feature>
<evidence type="ECO:0000256" key="1">
    <source>
        <dbReference type="ARBA" id="ARBA00004236"/>
    </source>
</evidence>
<evidence type="ECO:0000256" key="2">
    <source>
        <dbReference type="ARBA" id="ARBA00022475"/>
    </source>
</evidence>
<feature type="disulfide bond" evidence="9">
    <location>
        <begin position="441"/>
        <end position="451"/>
    </location>
</feature>
<dbReference type="InterPro" id="IPR003598">
    <property type="entry name" value="Ig_sub2"/>
</dbReference>
<comment type="subcellular location">
    <subcellularLocation>
        <location evidence="1">Cell membrane</location>
    </subcellularLocation>
</comment>
<dbReference type="SUPFAM" id="SSF48726">
    <property type="entry name" value="Immunoglobulin"/>
    <property type="match status" value="4"/>
</dbReference>
<dbReference type="InterPro" id="IPR013151">
    <property type="entry name" value="Immunoglobulin_dom"/>
</dbReference>
<evidence type="ECO:0000256" key="9">
    <source>
        <dbReference type="PROSITE-ProRule" id="PRU00196"/>
    </source>
</evidence>
<evidence type="ECO:0000313" key="12">
    <source>
        <dbReference type="Ensembl" id="ENSMMMP00000010924.1"/>
    </source>
</evidence>